<protein>
    <submittedName>
        <fullName evidence="2">Uncharacterized protein</fullName>
    </submittedName>
</protein>
<feature type="compositionally biased region" description="Gly residues" evidence="1">
    <location>
        <begin position="60"/>
        <end position="69"/>
    </location>
</feature>
<sequence>MPTHVPLGLALQGTPPTGGPDPADAKRHRRQHAIREREEHAVGTPPDGSDPHRQRKRHPGGGGDQIRRQ</sequence>
<evidence type="ECO:0000256" key="1">
    <source>
        <dbReference type="SAM" id="MobiDB-lite"/>
    </source>
</evidence>
<accession>A0A8H7EB49</accession>
<evidence type="ECO:0000313" key="2">
    <source>
        <dbReference type="EMBL" id="KAF7513431.1"/>
    </source>
</evidence>
<name>A0A8H7EB49_9EURO</name>
<dbReference type="EMBL" id="JAACFV010000005">
    <property type="protein sequence ID" value="KAF7513431.1"/>
    <property type="molecule type" value="Genomic_DNA"/>
</dbReference>
<dbReference type="AlphaFoldDB" id="A0A8H7EB49"/>
<reference evidence="2" key="1">
    <citation type="submission" date="2020-02" db="EMBL/GenBank/DDBJ databases">
        <authorList>
            <person name="Palmer J.M."/>
        </authorList>
    </citation>
    <scope>NUCLEOTIDE SEQUENCE</scope>
    <source>
        <strain evidence="2">EPUS1.4</strain>
        <tissue evidence="2">Thallus</tissue>
    </source>
</reference>
<keyword evidence="3" id="KW-1185">Reference proteome</keyword>
<feature type="region of interest" description="Disordered" evidence="1">
    <location>
        <begin position="1"/>
        <end position="69"/>
    </location>
</feature>
<proteinExistence type="predicted"/>
<evidence type="ECO:0000313" key="3">
    <source>
        <dbReference type="Proteomes" id="UP000606974"/>
    </source>
</evidence>
<organism evidence="2 3">
    <name type="scientific">Endocarpon pusillum</name>
    <dbReference type="NCBI Taxonomy" id="364733"/>
    <lineage>
        <taxon>Eukaryota</taxon>
        <taxon>Fungi</taxon>
        <taxon>Dikarya</taxon>
        <taxon>Ascomycota</taxon>
        <taxon>Pezizomycotina</taxon>
        <taxon>Eurotiomycetes</taxon>
        <taxon>Chaetothyriomycetidae</taxon>
        <taxon>Verrucariales</taxon>
        <taxon>Verrucariaceae</taxon>
        <taxon>Endocarpon</taxon>
    </lineage>
</organism>
<dbReference type="Proteomes" id="UP000606974">
    <property type="component" value="Unassembled WGS sequence"/>
</dbReference>
<gene>
    <name evidence="2" type="ORF">GJ744_008725</name>
</gene>
<comment type="caution">
    <text evidence="2">The sequence shown here is derived from an EMBL/GenBank/DDBJ whole genome shotgun (WGS) entry which is preliminary data.</text>
</comment>